<evidence type="ECO:0000313" key="2">
    <source>
        <dbReference type="Proteomes" id="UP000244722"/>
    </source>
</evidence>
<name>A0A2T6ZGF8_TUBBO</name>
<evidence type="ECO:0000313" key="1">
    <source>
        <dbReference type="EMBL" id="PUU74578.1"/>
    </source>
</evidence>
<dbReference type="Proteomes" id="UP000244722">
    <property type="component" value="Unassembled WGS sequence"/>
</dbReference>
<dbReference type="OrthoDB" id="76567at2759"/>
<reference evidence="1 2" key="1">
    <citation type="submission" date="2017-04" db="EMBL/GenBank/DDBJ databases">
        <title>Draft genome sequence of Tuber borchii Vittad., a whitish edible truffle.</title>
        <authorList>
            <consortium name="DOE Joint Genome Institute"/>
            <person name="Murat C."/>
            <person name="Kuo A."/>
            <person name="Barry K.W."/>
            <person name="Clum A."/>
            <person name="Dockter R.B."/>
            <person name="Fauchery L."/>
            <person name="Iotti M."/>
            <person name="Kohler A."/>
            <person name="Labutti K."/>
            <person name="Lindquist E.A."/>
            <person name="Lipzen A."/>
            <person name="Ohm R.A."/>
            <person name="Wang M."/>
            <person name="Grigoriev I.V."/>
            <person name="Zambonelli A."/>
            <person name="Martin F.M."/>
        </authorList>
    </citation>
    <scope>NUCLEOTIDE SEQUENCE [LARGE SCALE GENOMIC DNA]</scope>
    <source>
        <strain evidence="1 2">Tbo3840</strain>
    </source>
</reference>
<proteinExistence type="predicted"/>
<gene>
    <name evidence="1" type="ORF">B9Z19DRAFT_1133048</name>
</gene>
<keyword evidence="2" id="KW-1185">Reference proteome</keyword>
<organism evidence="1 2">
    <name type="scientific">Tuber borchii</name>
    <name type="common">White truffle</name>
    <dbReference type="NCBI Taxonomy" id="42251"/>
    <lineage>
        <taxon>Eukaryota</taxon>
        <taxon>Fungi</taxon>
        <taxon>Dikarya</taxon>
        <taxon>Ascomycota</taxon>
        <taxon>Pezizomycotina</taxon>
        <taxon>Pezizomycetes</taxon>
        <taxon>Pezizales</taxon>
        <taxon>Tuberaceae</taxon>
        <taxon>Tuber</taxon>
    </lineage>
</organism>
<comment type="caution">
    <text evidence="1">The sequence shown here is derived from an EMBL/GenBank/DDBJ whole genome shotgun (WGS) entry which is preliminary data.</text>
</comment>
<sequence length="309" mass="34494">MSVIGTGMNNVSEAAGAASNAQSVSPPVYECDRENALKGIPTEQIYVFKTIENIQEIIGKTAGWVGDLLYPYLAFLDTPPEQLWNFDAVQTPGICKQYFESLRILVIKLPSKPQEMVTGHLCHRLRRAAILMGNVDEELSGTGSTTYRATNTICRNSCKEADGGIIPHQRRPGPQGWPTIIFESGVSESLERLQQGARWWLTQNNHEVRAVLLAHILCAEQVIDLQVWRMLPIQHPRSGTPPDAQLTPQCDNQLRIDCSAVPASTIGTVPFFVIRFEDLVLRPRSENERHFFLNMLDIQSIASVFRASL</sequence>
<protein>
    <submittedName>
        <fullName evidence="1">Uncharacterized protein</fullName>
    </submittedName>
</protein>
<dbReference type="EMBL" id="NESQ01000290">
    <property type="protein sequence ID" value="PUU74578.1"/>
    <property type="molecule type" value="Genomic_DNA"/>
</dbReference>
<accession>A0A2T6ZGF8</accession>
<dbReference type="STRING" id="42251.A0A2T6ZGF8"/>
<dbReference type="AlphaFoldDB" id="A0A2T6ZGF8"/>